<dbReference type="GO" id="GO:0032259">
    <property type="term" value="P:methylation"/>
    <property type="evidence" value="ECO:0007669"/>
    <property type="project" value="UniProtKB-KW"/>
</dbReference>
<comment type="similarity">
    <text evidence="1">Belongs to the methyltransferase superfamily.</text>
</comment>
<proteinExistence type="inferred from homology"/>
<evidence type="ECO:0000256" key="3">
    <source>
        <dbReference type="ARBA" id="ARBA00022679"/>
    </source>
</evidence>
<comment type="caution">
    <text evidence="5">The sequence shown here is derived from an EMBL/GenBank/DDBJ whole genome shotgun (WGS) entry which is preliminary data.</text>
</comment>
<dbReference type="InterPro" id="IPR051052">
    <property type="entry name" value="Diverse_substrate_MTase"/>
</dbReference>
<dbReference type="InterPro" id="IPR029063">
    <property type="entry name" value="SAM-dependent_MTases_sf"/>
</dbReference>
<dbReference type="InterPro" id="IPR013216">
    <property type="entry name" value="Methyltransf_11"/>
</dbReference>
<dbReference type="Gene3D" id="3.40.50.150">
    <property type="entry name" value="Vaccinia Virus protein VP39"/>
    <property type="match status" value="1"/>
</dbReference>
<evidence type="ECO:0000256" key="1">
    <source>
        <dbReference type="ARBA" id="ARBA00008361"/>
    </source>
</evidence>
<dbReference type="PANTHER" id="PTHR44942:SF4">
    <property type="entry name" value="METHYLTRANSFERASE TYPE 11 DOMAIN-CONTAINING PROTEIN"/>
    <property type="match status" value="1"/>
</dbReference>
<reference evidence="5" key="2">
    <citation type="journal article" date="2014" name="ISME J.">
        <title>Microbial stratification in low pH oxic and suboxic macroscopic growths along an acid mine drainage.</title>
        <authorList>
            <person name="Mendez-Garcia C."/>
            <person name="Mesa V."/>
            <person name="Sprenger R.R."/>
            <person name="Richter M."/>
            <person name="Diez M.S."/>
            <person name="Solano J."/>
            <person name="Bargiela R."/>
            <person name="Golyshina O.V."/>
            <person name="Manteca A."/>
            <person name="Ramos J.L."/>
            <person name="Gallego J.R."/>
            <person name="Llorente I."/>
            <person name="Martins Dos Santos V.A."/>
            <person name="Jensen O.N."/>
            <person name="Pelaez A.I."/>
            <person name="Sanchez J."/>
            <person name="Ferrer M."/>
        </authorList>
    </citation>
    <scope>NUCLEOTIDE SEQUENCE</scope>
</reference>
<dbReference type="GO" id="GO:0008757">
    <property type="term" value="F:S-adenosylmethionine-dependent methyltransferase activity"/>
    <property type="evidence" value="ECO:0007669"/>
    <property type="project" value="InterPro"/>
</dbReference>
<evidence type="ECO:0000259" key="4">
    <source>
        <dbReference type="Pfam" id="PF08241"/>
    </source>
</evidence>
<name>T0YFJ1_9ZZZZ</name>
<keyword evidence="2 5" id="KW-0489">Methyltransferase</keyword>
<evidence type="ECO:0000313" key="5">
    <source>
        <dbReference type="EMBL" id="EQD34161.1"/>
    </source>
</evidence>
<dbReference type="PANTHER" id="PTHR44942">
    <property type="entry name" value="METHYLTRANSF_11 DOMAIN-CONTAINING PROTEIN"/>
    <property type="match status" value="1"/>
</dbReference>
<dbReference type="SUPFAM" id="SSF53335">
    <property type="entry name" value="S-adenosyl-L-methionine-dependent methyltransferases"/>
    <property type="match status" value="1"/>
</dbReference>
<dbReference type="AlphaFoldDB" id="T0YFJ1"/>
<dbReference type="EC" id="2.1.1.-" evidence="5"/>
<gene>
    <name evidence="5" type="ORF">B2A_12782</name>
</gene>
<organism evidence="5">
    <name type="scientific">mine drainage metagenome</name>
    <dbReference type="NCBI Taxonomy" id="410659"/>
    <lineage>
        <taxon>unclassified sequences</taxon>
        <taxon>metagenomes</taxon>
        <taxon>ecological metagenomes</taxon>
    </lineage>
</organism>
<keyword evidence="3 5" id="KW-0808">Transferase</keyword>
<feature type="domain" description="Methyltransferase type 11" evidence="4">
    <location>
        <begin position="55"/>
        <end position="146"/>
    </location>
</feature>
<reference evidence="5" key="1">
    <citation type="submission" date="2013-08" db="EMBL/GenBank/DDBJ databases">
        <authorList>
            <person name="Mendez C."/>
            <person name="Richter M."/>
            <person name="Ferrer M."/>
            <person name="Sanchez J."/>
        </authorList>
    </citation>
    <scope>NUCLEOTIDE SEQUENCE</scope>
</reference>
<accession>T0YFJ1</accession>
<sequence>MPVATKMEDEVKNKYNSIASEFHRLRSTNGLFYNEFLDIPNTLKAFGSLRGKSVLDIACGPGLYAKKLKARGAKVSGIDISDKEIEIARRNYKGIDFRVGSAENLPYRDSSFDYALIALAIMHFDDMLLALKEANRILKVHGHLIISDMNPIIAVSKRISGRPTTYRRFKGYFDERIVYSRWKRVAKHSVYMPAKHHTYQTLFSLFREAGFALYRYIDQKPLPSGKKICKRCYTLTSNMPYFTTYDLIKLSSHERAAIFGTQSGANARKRSV</sequence>
<dbReference type="EMBL" id="AUZZ01009221">
    <property type="protein sequence ID" value="EQD34161.1"/>
    <property type="molecule type" value="Genomic_DNA"/>
</dbReference>
<dbReference type="Pfam" id="PF08241">
    <property type="entry name" value="Methyltransf_11"/>
    <property type="match status" value="1"/>
</dbReference>
<protein>
    <submittedName>
        <fullName evidence="5">Methyltransferase type 11</fullName>
        <ecNumber evidence="5">2.1.1.-</ecNumber>
    </submittedName>
</protein>
<evidence type="ECO:0000256" key="2">
    <source>
        <dbReference type="ARBA" id="ARBA00022603"/>
    </source>
</evidence>
<dbReference type="CDD" id="cd02440">
    <property type="entry name" value="AdoMet_MTases"/>
    <property type="match status" value="1"/>
</dbReference>